<dbReference type="Gene3D" id="2.30.110.10">
    <property type="entry name" value="Electron Transport, Fmn-binding Protein, Chain A"/>
    <property type="match status" value="1"/>
</dbReference>
<dbReference type="RefSeq" id="WP_064931805.1">
    <property type="nucleotide sequence ID" value="NZ_LZSO01000016.1"/>
</dbReference>
<comment type="caution">
    <text evidence="1">The sequence shown here is derived from an EMBL/GenBank/DDBJ whole genome shotgun (WGS) entry which is preliminary data.</text>
</comment>
<dbReference type="GO" id="GO:0016491">
    <property type="term" value="F:oxidoreductase activity"/>
    <property type="evidence" value="ECO:0007669"/>
    <property type="project" value="InterPro"/>
</dbReference>
<dbReference type="NCBIfam" id="TIGR00026">
    <property type="entry name" value="hi_GC_TIGR00026"/>
    <property type="match status" value="1"/>
</dbReference>
<dbReference type="Proteomes" id="UP000093902">
    <property type="component" value="Unassembled WGS sequence"/>
</dbReference>
<dbReference type="InterPro" id="IPR012349">
    <property type="entry name" value="Split_barrel_FMN-bd"/>
</dbReference>
<reference evidence="2" key="1">
    <citation type="submission" date="2016-06" db="EMBL/GenBank/DDBJ databases">
        <authorList>
            <person name="Sutton G."/>
            <person name="Brinkac L."/>
            <person name="Sanka R."/>
            <person name="Adams M."/>
            <person name="Lau E."/>
            <person name="Mehaffy C."/>
            <person name="Tameris M."/>
            <person name="Hatherill M."/>
            <person name="Hanekom W."/>
            <person name="Mahomed H."/>
            <person name="Mcshane H."/>
        </authorList>
    </citation>
    <scope>NUCLEOTIDE SEQUENCE [LARGE SCALE GENOMIC DNA]</scope>
    <source>
        <strain evidence="2">852002-51209_SCH5440388</strain>
    </source>
</reference>
<sequence length="131" mass="14512">MRVPRRIAHFNKRVTNPAARAITPWLPNLGTLEHVGRKSGRRYRTPLLVFETRDGYAILVGYGEQTDWLKNVLAGGPTVLHKRGRAIPLTNPRVVSKAEGAPLVTPSSRLLYKAFPYNEASLLLTIAGSAR</sequence>
<evidence type="ECO:0000313" key="2">
    <source>
        <dbReference type="Proteomes" id="UP000093902"/>
    </source>
</evidence>
<accession>A0A1A0RAI9</accession>
<dbReference type="InterPro" id="IPR004378">
    <property type="entry name" value="F420H2_quin_Rdtase"/>
</dbReference>
<proteinExistence type="predicted"/>
<name>A0A1A0RAI9_MYCPR</name>
<dbReference type="AlphaFoldDB" id="A0A1A0RAI9"/>
<dbReference type="Pfam" id="PF04075">
    <property type="entry name" value="F420H2_quin_red"/>
    <property type="match status" value="1"/>
</dbReference>
<dbReference type="OrthoDB" id="3778270at2"/>
<evidence type="ECO:0000313" key="1">
    <source>
        <dbReference type="EMBL" id="OBB31133.1"/>
    </source>
</evidence>
<organism evidence="1 2">
    <name type="scientific">Mycolicibacterium peregrinum</name>
    <name type="common">Mycobacterium peregrinum</name>
    <dbReference type="NCBI Taxonomy" id="43304"/>
    <lineage>
        <taxon>Bacteria</taxon>
        <taxon>Bacillati</taxon>
        <taxon>Actinomycetota</taxon>
        <taxon>Actinomycetes</taxon>
        <taxon>Mycobacteriales</taxon>
        <taxon>Mycobacteriaceae</taxon>
        <taxon>Mycolicibacterium</taxon>
    </lineage>
</organism>
<gene>
    <name evidence="1" type="ORF">A5792_17335</name>
</gene>
<protein>
    <submittedName>
        <fullName evidence="1">Peptidase</fullName>
    </submittedName>
</protein>
<dbReference type="EMBL" id="LZSO01000016">
    <property type="protein sequence ID" value="OBB31133.1"/>
    <property type="molecule type" value="Genomic_DNA"/>
</dbReference>